<dbReference type="SUPFAM" id="SSF51735">
    <property type="entry name" value="NAD(P)-binding Rossmann-fold domains"/>
    <property type="match status" value="1"/>
</dbReference>
<dbReference type="Pfam" id="PF01370">
    <property type="entry name" value="Epimerase"/>
    <property type="match status" value="1"/>
</dbReference>
<dbReference type="EMBL" id="UINC01024663">
    <property type="protein sequence ID" value="SVA98743.1"/>
    <property type="molecule type" value="Genomic_DNA"/>
</dbReference>
<dbReference type="PANTHER" id="PTHR48079:SF6">
    <property type="entry name" value="NAD(P)-BINDING DOMAIN-CONTAINING PROTEIN-RELATED"/>
    <property type="match status" value="1"/>
</dbReference>
<organism evidence="2">
    <name type="scientific">marine metagenome</name>
    <dbReference type="NCBI Taxonomy" id="408172"/>
    <lineage>
        <taxon>unclassified sequences</taxon>
        <taxon>metagenomes</taxon>
        <taxon>ecological metagenomes</taxon>
    </lineage>
</organism>
<dbReference type="InterPro" id="IPR001509">
    <property type="entry name" value="Epimerase_deHydtase"/>
</dbReference>
<dbReference type="AlphaFoldDB" id="A0A382ACR6"/>
<sequence>MRKAFVTGGSGHIGANLVRQLLESGWGVRCLIHKDSRALEGLAIEKVTGDLSSKSLLSNQMEGCNAVFHLAAYVAVEDVDLVRMKKINVEGTKNMCEAALNSNIPRFIHFSSIHAFEQRPVELSLNEERPLAYGSNAAPYDQSKALAQKTVYEACKRGLNASILHPTGVLGPYDYKPSRMGQILMDIMNRKMLLTIKAGYNWVDARDVAKSAIKCINLGEAGQNYILSGKWASFPQIAEIISSKLKIRTTYATFPLWAAYAGTPFSWIKSKITGKRSSLSRGGLHALAVQSKIVSNKLAQKTLGHEPRSLEKTINDTIDWMKNSVN</sequence>
<dbReference type="InterPro" id="IPR051783">
    <property type="entry name" value="NAD(P)-dependent_oxidoreduct"/>
</dbReference>
<dbReference type="PANTHER" id="PTHR48079">
    <property type="entry name" value="PROTEIN YEEZ"/>
    <property type="match status" value="1"/>
</dbReference>
<proteinExistence type="predicted"/>
<dbReference type="Gene3D" id="3.40.50.720">
    <property type="entry name" value="NAD(P)-binding Rossmann-like Domain"/>
    <property type="match status" value="1"/>
</dbReference>
<dbReference type="InterPro" id="IPR036291">
    <property type="entry name" value="NAD(P)-bd_dom_sf"/>
</dbReference>
<reference evidence="2" key="1">
    <citation type="submission" date="2018-05" db="EMBL/GenBank/DDBJ databases">
        <authorList>
            <person name="Lanie J.A."/>
            <person name="Ng W.-L."/>
            <person name="Kazmierczak K.M."/>
            <person name="Andrzejewski T.M."/>
            <person name="Davidsen T.M."/>
            <person name="Wayne K.J."/>
            <person name="Tettelin H."/>
            <person name="Glass J.I."/>
            <person name="Rusch D."/>
            <person name="Podicherti R."/>
            <person name="Tsui H.-C.T."/>
            <person name="Winkler M.E."/>
        </authorList>
    </citation>
    <scope>NUCLEOTIDE SEQUENCE</scope>
</reference>
<gene>
    <name evidence="2" type="ORF">METZ01_LOCUS151597</name>
</gene>
<dbReference type="GO" id="GO:0005737">
    <property type="term" value="C:cytoplasm"/>
    <property type="evidence" value="ECO:0007669"/>
    <property type="project" value="TreeGrafter"/>
</dbReference>
<evidence type="ECO:0000259" key="1">
    <source>
        <dbReference type="Pfam" id="PF01370"/>
    </source>
</evidence>
<name>A0A382ACR6_9ZZZZ</name>
<feature type="domain" description="NAD-dependent epimerase/dehydratase" evidence="1">
    <location>
        <begin position="5"/>
        <end position="222"/>
    </location>
</feature>
<protein>
    <recommendedName>
        <fullName evidence="1">NAD-dependent epimerase/dehydratase domain-containing protein</fullName>
    </recommendedName>
</protein>
<dbReference type="GO" id="GO:0004029">
    <property type="term" value="F:aldehyde dehydrogenase (NAD+) activity"/>
    <property type="evidence" value="ECO:0007669"/>
    <property type="project" value="TreeGrafter"/>
</dbReference>
<evidence type="ECO:0000313" key="2">
    <source>
        <dbReference type="EMBL" id="SVA98743.1"/>
    </source>
</evidence>
<accession>A0A382ACR6</accession>